<comment type="caution">
    <text evidence="1">The sequence shown here is derived from an EMBL/GenBank/DDBJ whole genome shotgun (WGS) entry which is preliminary data.</text>
</comment>
<organism evidence="1 2">
    <name type="scientific">Actinokineospora guangxiensis</name>
    <dbReference type="NCBI Taxonomy" id="1490288"/>
    <lineage>
        <taxon>Bacteria</taxon>
        <taxon>Bacillati</taxon>
        <taxon>Actinomycetota</taxon>
        <taxon>Actinomycetes</taxon>
        <taxon>Pseudonocardiales</taxon>
        <taxon>Pseudonocardiaceae</taxon>
        <taxon>Actinokineospora</taxon>
    </lineage>
</organism>
<name>A0ABW0EM24_9PSEU</name>
<dbReference type="SUPFAM" id="SSF55874">
    <property type="entry name" value="ATPase domain of HSP90 chaperone/DNA topoisomerase II/histidine kinase"/>
    <property type="match status" value="1"/>
</dbReference>
<reference evidence="2" key="1">
    <citation type="journal article" date="2019" name="Int. J. Syst. Evol. Microbiol.">
        <title>The Global Catalogue of Microorganisms (GCM) 10K type strain sequencing project: providing services to taxonomists for standard genome sequencing and annotation.</title>
        <authorList>
            <consortium name="The Broad Institute Genomics Platform"/>
            <consortium name="The Broad Institute Genome Sequencing Center for Infectious Disease"/>
            <person name="Wu L."/>
            <person name="Ma J."/>
        </authorList>
    </citation>
    <scope>NUCLEOTIDE SEQUENCE [LARGE SCALE GENOMIC DNA]</scope>
    <source>
        <strain evidence="2">CCUG 59778</strain>
    </source>
</reference>
<proteinExistence type="predicted"/>
<dbReference type="Proteomes" id="UP001596157">
    <property type="component" value="Unassembled WGS sequence"/>
</dbReference>
<evidence type="ECO:0000313" key="2">
    <source>
        <dbReference type="Proteomes" id="UP001596157"/>
    </source>
</evidence>
<gene>
    <name evidence="1" type="ORF">ACFPM7_07900</name>
</gene>
<dbReference type="RefSeq" id="WP_378245454.1">
    <property type="nucleotide sequence ID" value="NZ_JBHSKF010000003.1"/>
</dbReference>
<protein>
    <submittedName>
        <fullName evidence="1">Sacsin N-terminal ATP-binding-like domain-containing protein</fullName>
    </submittedName>
</protein>
<keyword evidence="2" id="KW-1185">Reference proteome</keyword>
<sequence length="970" mass="102507">MSRDPFETAALRASVLAAWMSSPTRFREDANAEEDLYLGGYRDRLLVELAQNAADAAGSGGTLRVTLVDGELRAANTGRPLDAQGVAALSSLRASAKQRGVGQFGLGFAAVLAVTDAPRVVSETGGVAFSAADTTSAIADHPDLAARAAERGGRVPVLRLVWPTDEAPPAGFATEVRLPLRADVDGEALLARFAEEAPDLLLALSSLSRVEIAGTVWERTDEDDRLTIHGPGEPQAWLVHRATGELSADVLATLGVEARERPQWTVTWALRLDADGAPHPLAEDVLHAPTPTDERMSLPARLVATVPIEPSRRRARLGPAADEVLAAAGAAYPGLIAKLPAKRRTALVPRTGFPLSEVDDRVRGLVLAALRRAEWLPAAGSGWLTPARARVLDVAAPGLADLLAEVIPDLADGALSDPAHAGALSALDVPRLRLAEAVAAITGTSHPPAWWHRLYTALAPVADADSTAREELGGLPVPLADGRTLPGPRGAVRYDGDPELLGLLSRADVGALRVVHPEAAHPILDRLGARTGTAADLLDSLQEAVERSVDDHESGMDVSGLAPVVLRLLRDSGAHPRPWLGALALPDAVGDLRRADELAVPGSPLLDVLDPDSPVGVLSAEVADAWPRHVLTAAGVLDAFAVVVDENPTGPDHDLDDEAAWWDSYPTPPTRLVGIRDLDLVAADAWPTALRLLATEPDTWRALVDPIGYPAWWVGRHARLHGAAPTTWRMPDADALAGLYDPLPDTGIDPRILIAVGVRTELAVHTAEDAEDLLRRLADPERDIPQGVVLRAHRALADAVRDDLFDVEDVHPPEEFRTVAGPVTDDCAVLDGPWLLAVLAEDEVISAGPDVAAAETLADLLDLPLASEEVLGEPVSAGEHVPWADLGAVAAACDLLGEAVPPGGAVVHDKLVVRTDGGDHPVSWWVTDAGVAHCADTPEALARALAWTTDRWAERHTFTALIEDPALYLR</sequence>
<dbReference type="InterPro" id="IPR036890">
    <property type="entry name" value="HATPase_C_sf"/>
</dbReference>
<evidence type="ECO:0000313" key="1">
    <source>
        <dbReference type="EMBL" id="MFC5286971.1"/>
    </source>
</evidence>
<dbReference type="EMBL" id="JBHSKF010000003">
    <property type="protein sequence ID" value="MFC5286971.1"/>
    <property type="molecule type" value="Genomic_DNA"/>
</dbReference>
<dbReference type="NCBIfam" id="NF047352">
    <property type="entry name" value="P_loop_sacsin"/>
    <property type="match status" value="1"/>
</dbReference>
<accession>A0ABW0EM24</accession>